<protein>
    <recommendedName>
        <fullName evidence="4">Secreted protein</fullName>
    </recommendedName>
</protein>
<sequence>MMPVLGLLLSLELSSHADWVSPLLLKSPLKLAGNSEATEEGCWRLVRAAGSSPDEACCRRLAAPVVERRGSGREIWVAHSLPFIPRWFFVLSMSMPGCNGTIRDHGPPTWRLWRHAQRQPPISDLLGTTTEFRGRRSMVNTSGEAQCW</sequence>
<evidence type="ECO:0000313" key="2">
    <source>
        <dbReference type="EMBL" id="VFQ82438.1"/>
    </source>
</evidence>
<dbReference type="EMBL" id="OOIL02002358">
    <property type="protein sequence ID" value="VFQ82438.1"/>
    <property type="molecule type" value="Genomic_DNA"/>
</dbReference>
<gene>
    <name evidence="2" type="ORF">CCAM_LOCUS24214</name>
</gene>
<feature type="signal peptide" evidence="1">
    <location>
        <begin position="1"/>
        <end position="17"/>
    </location>
</feature>
<evidence type="ECO:0000256" key="1">
    <source>
        <dbReference type="SAM" id="SignalP"/>
    </source>
</evidence>
<dbReference type="Proteomes" id="UP000595140">
    <property type="component" value="Unassembled WGS sequence"/>
</dbReference>
<keyword evidence="1" id="KW-0732">Signal</keyword>
<keyword evidence="3" id="KW-1185">Reference proteome</keyword>
<evidence type="ECO:0000313" key="3">
    <source>
        <dbReference type="Proteomes" id="UP000595140"/>
    </source>
</evidence>
<name>A0A484M344_9ASTE</name>
<feature type="chain" id="PRO_5019865957" description="Secreted protein" evidence="1">
    <location>
        <begin position="18"/>
        <end position="148"/>
    </location>
</feature>
<accession>A0A484M344</accession>
<reference evidence="2 3" key="1">
    <citation type="submission" date="2018-04" db="EMBL/GenBank/DDBJ databases">
        <authorList>
            <person name="Vogel A."/>
        </authorList>
    </citation>
    <scope>NUCLEOTIDE SEQUENCE [LARGE SCALE GENOMIC DNA]</scope>
</reference>
<organism evidence="2 3">
    <name type="scientific">Cuscuta campestris</name>
    <dbReference type="NCBI Taxonomy" id="132261"/>
    <lineage>
        <taxon>Eukaryota</taxon>
        <taxon>Viridiplantae</taxon>
        <taxon>Streptophyta</taxon>
        <taxon>Embryophyta</taxon>
        <taxon>Tracheophyta</taxon>
        <taxon>Spermatophyta</taxon>
        <taxon>Magnoliopsida</taxon>
        <taxon>eudicotyledons</taxon>
        <taxon>Gunneridae</taxon>
        <taxon>Pentapetalae</taxon>
        <taxon>asterids</taxon>
        <taxon>lamiids</taxon>
        <taxon>Solanales</taxon>
        <taxon>Convolvulaceae</taxon>
        <taxon>Cuscuteae</taxon>
        <taxon>Cuscuta</taxon>
        <taxon>Cuscuta subgen. Grammica</taxon>
        <taxon>Cuscuta sect. Cleistogrammica</taxon>
    </lineage>
</organism>
<dbReference type="AlphaFoldDB" id="A0A484M344"/>
<evidence type="ECO:0008006" key="4">
    <source>
        <dbReference type="Google" id="ProtNLM"/>
    </source>
</evidence>
<proteinExistence type="predicted"/>